<organism evidence="4 5">
    <name type="scientific">Lasiosphaeris hirsuta</name>
    <dbReference type="NCBI Taxonomy" id="260670"/>
    <lineage>
        <taxon>Eukaryota</taxon>
        <taxon>Fungi</taxon>
        <taxon>Dikarya</taxon>
        <taxon>Ascomycota</taxon>
        <taxon>Pezizomycotina</taxon>
        <taxon>Sordariomycetes</taxon>
        <taxon>Sordariomycetidae</taxon>
        <taxon>Sordariales</taxon>
        <taxon>Lasiosphaeriaceae</taxon>
        <taxon>Lasiosphaeris</taxon>
    </lineage>
</organism>
<keyword evidence="5" id="KW-1185">Reference proteome</keyword>
<evidence type="ECO:0000256" key="2">
    <source>
        <dbReference type="SAM" id="Phobius"/>
    </source>
</evidence>
<accession>A0AA40B8D6</accession>
<feature type="transmembrane region" description="Helical" evidence="2">
    <location>
        <begin position="513"/>
        <end position="534"/>
    </location>
</feature>
<gene>
    <name evidence="4" type="ORF">B0H67DRAFT_559020</name>
</gene>
<sequence>MSRPPFQIPRPFLKSCQQHDLYPTKLVDRTRYGFPLLQLYQNRFKERQRELGLFVPAERLFVPYWDVSKDGQVDQRNLKTEEELSQWLGDECLDTQGIGSGQAQIVSPKPDPQCRFIFLATASSVDPLEITPDALKRVLSYYQVMPCFPDFLYTFGAKNGDDREITRFSGFRTEKTFRNANAAMEIPALNRSGKTYQLCYTLKSVSLKPVTDGHLDPIINKAWRIRSAVIYHRFDIEYGTQLWIIGDPLEGIHEVVQEHIHEKKIHSARFGTTAQSFNTSLEMVLHYAQWATEEWRWHVQSSEDILEKITQHYAVVGPGPVEWDQSGLMVIQERERYLTNTITCLESNIAVMSRLKSFYTSLIEDPAWPQSDVAAVGRAVGEFAVQLDEYVYDISGQLKRANLALQTAKDRKENLLHNLNAQNAARQERYTKIMYEQQHKTGLDAIVMKVITVVTLIYLPMTFVSTFFSTDVVKYQPDPDPGPSSSSSTASGTGPILPAEGNESFSSLALQRFFTISIPLMVLTFVLAYGWYWWESRRIKKNAQRHGKDLIV</sequence>
<name>A0AA40B8D6_9PEZI</name>
<feature type="domain" description="CorA-like transporter" evidence="3">
    <location>
        <begin position="14"/>
        <end position="312"/>
    </location>
</feature>
<feature type="coiled-coil region" evidence="1">
    <location>
        <begin position="398"/>
        <end position="429"/>
    </location>
</feature>
<evidence type="ECO:0000259" key="3">
    <source>
        <dbReference type="Pfam" id="PF26616"/>
    </source>
</evidence>
<evidence type="ECO:0000256" key="1">
    <source>
        <dbReference type="SAM" id="Coils"/>
    </source>
</evidence>
<evidence type="ECO:0000313" key="4">
    <source>
        <dbReference type="EMBL" id="KAK0729526.1"/>
    </source>
</evidence>
<keyword evidence="2" id="KW-0472">Membrane</keyword>
<protein>
    <recommendedName>
        <fullName evidence="3">CorA-like transporter domain-containing protein</fullName>
    </recommendedName>
</protein>
<keyword evidence="1" id="KW-0175">Coiled coil</keyword>
<dbReference type="InterPro" id="IPR058257">
    <property type="entry name" value="CorA-like_dom"/>
</dbReference>
<keyword evidence="2" id="KW-0812">Transmembrane</keyword>
<evidence type="ECO:0000313" key="5">
    <source>
        <dbReference type="Proteomes" id="UP001172102"/>
    </source>
</evidence>
<dbReference type="EMBL" id="JAUKUA010000001">
    <property type="protein sequence ID" value="KAK0729526.1"/>
    <property type="molecule type" value="Genomic_DNA"/>
</dbReference>
<dbReference type="Pfam" id="PF26616">
    <property type="entry name" value="CorA-like"/>
    <property type="match status" value="1"/>
</dbReference>
<keyword evidence="2" id="KW-1133">Transmembrane helix</keyword>
<dbReference type="Gene3D" id="1.20.58.340">
    <property type="entry name" value="Magnesium transport protein CorA, transmembrane region"/>
    <property type="match status" value="1"/>
</dbReference>
<proteinExistence type="predicted"/>
<dbReference type="Proteomes" id="UP001172102">
    <property type="component" value="Unassembled WGS sequence"/>
</dbReference>
<dbReference type="AlphaFoldDB" id="A0AA40B8D6"/>
<comment type="caution">
    <text evidence="4">The sequence shown here is derived from an EMBL/GenBank/DDBJ whole genome shotgun (WGS) entry which is preliminary data.</text>
</comment>
<reference evidence="4" key="1">
    <citation type="submission" date="2023-06" db="EMBL/GenBank/DDBJ databases">
        <title>Genome-scale phylogeny and comparative genomics of the fungal order Sordariales.</title>
        <authorList>
            <consortium name="Lawrence Berkeley National Laboratory"/>
            <person name="Hensen N."/>
            <person name="Bonometti L."/>
            <person name="Westerberg I."/>
            <person name="Brannstrom I.O."/>
            <person name="Guillou S."/>
            <person name="Cros-Aarteil S."/>
            <person name="Calhoun S."/>
            <person name="Haridas S."/>
            <person name="Kuo A."/>
            <person name="Mondo S."/>
            <person name="Pangilinan J."/>
            <person name="Riley R."/>
            <person name="Labutti K."/>
            <person name="Andreopoulos B."/>
            <person name="Lipzen A."/>
            <person name="Chen C."/>
            <person name="Yanf M."/>
            <person name="Daum C."/>
            <person name="Ng V."/>
            <person name="Clum A."/>
            <person name="Steindorff A."/>
            <person name="Ohm R."/>
            <person name="Martin F."/>
            <person name="Silar P."/>
            <person name="Natvig D."/>
            <person name="Lalanne C."/>
            <person name="Gautier V."/>
            <person name="Ament-Velasquez S.L."/>
            <person name="Kruys A."/>
            <person name="Hutchinson M.I."/>
            <person name="Powell A.J."/>
            <person name="Barry K."/>
            <person name="Miller A.N."/>
            <person name="Grigoriev I.V."/>
            <person name="Debuchy R."/>
            <person name="Gladieux P."/>
            <person name="Thoren M.H."/>
            <person name="Johannesson H."/>
        </authorList>
    </citation>
    <scope>NUCLEOTIDE SEQUENCE</scope>
    <source>
        <strain evidence="4">SMH4607-1</strain>
    </source>
</reference>